<feature type="domain" description="SusD-like N-terminal" evidence="7">
    <location>
        <begin position="86"/>
        <end position="217"/>
    </location>
</feature>
<dbReference type="InterPro" id="IPR011990">
    <property type="entry name" value="TPR-like_helical_dom_sf"/>
</dbReference>
<evidence type="ECO:0000256" key="1">
    <source>
        <dbReference type="ARBA" id="ARBA00004442"/>
    </source>
</evidence>
<name>A0ABY4I7R4_CHIFI</name>
<dbReference type="RefSeq" id="WP_247814209.1">
    <property type="nucleotide sequence ID" value="NZ_CP095855.1"/>
</dbReference>
<sequence length="516" mass="57975">MKNTILIVLISALLITACKNELDISNPNTPTTANFWKTASDAQLGINAVYSTFHRPGLCRWYFFITVIRSDEGFSSSPNSDIVNNYDAFNITDYNYSSTVNLWQDLYIGINRANQVLDNVPNIAMDDTKKQQLLAEAYFMRGFFYYTLATLWGNVPLQLHTSTSVDKPATSTQEAVFAQVEKDFTTAAAGLPVSYDAANIGRATKGAAYGMLGKTFLQQHKYPQAVTALQWLVTGEGKSNYSLQRDYRNNFLEATENNSESVFEIQYAVNPTDNHDDDTQPGSDNLNYGTSIPPFFAPRPFGFTDGQARRWLVLEFEQERTMGNQRDPRLAASFLYDSTDERGPTFTMVYGRTFVSLGYPSDPGTVPNQNDVYFRKLLNDATMPGEVFHSGNNYRYLRYADILLLYAEALNGAGQTAQAYPWIDMVRARAGLAPLSLIRPDLNQDALLGQLKHERITELAGEGHRWEDLQRWNDLSAQLSARDAGFAHFTKNKDELLPIPQLDRDINPGLSQNNGY</sequence>
<evidence type="ECO:0000259" key="6">
    <source>
        <dbReference type="Pfam" id="PF07980"/>
    </source>
</evidence>
<dbReference type="SUPFAM" id="SSF48452">
    <property type="entry name" value="TPR-like"/>
    <property type="match status" value="1"/>
</dbReference>
<evidence type="ECO:0000259" key="7">
    <source>
        <dbReference type="Pfam" id="PF14322"/>
    </source>
</evidence>
<keyword evidence="3" id="KW-0732">Signal</keyword>
<comment type="subcellular location">
    <subcellularLocation>
        <location evidence="1">Cell outer membrane</location>
    </subcellularLocation>
</comment>
<dbReference type="Proteomes" id="UP000830198">
    <property type="component" value="Chromosome"/>
</dbReference>
<feature type="domain" description="RagB/SusD" evidence="6">
    <location>
        <begin position="260"/>
        <end position="516"/>
    </location>
</feature>
<dbReference type="EMBL" id="CP095855">
    <property type="protein sequence ID" value="UPK72125.1"/>
    <property type="molecule type" value="Genomic_DNA"/>
</dbReference>
<proteinExistence type="inferred from homology"/>
<evidence type="ECO:0000256" key="5">
    <source>
        <dbReference type="ARBA" id="ARBA00023237"/>
    </source>
</evidence>
<dbReference type="InterPro" id="IPR012944">
    <property type="entry name" value="SusD_RagB_dom"/>
</dbReference>
<organism evidence="8 9">
    <name type="scientific">Chitinophaga filiformis</name>
    <name type="common">Myxococcus filiformis</name>
    <name type="synonym">Flexibacter filiformis</name>
    <dbReference type="NCBI Taxonomy" id="104663"/>
    <lineage>
        <taxon>Bacteria</taxon>
        <taxon>Pseudomonadati</taxon>
        <taxon>Bacteroidota</taxon>
        <taxon>Chitinophagia</taxon>
        <taxon>Chitinophagales</taxon>
        <taxon>Chitinophagaceae</taxon>
        <taxon>Chitinophaga</taxon>
    </lineage>
</organism>
<evidence type="ECO:0000256" key="4">
    <source>
        <dbReference type="ARBA" id="ARBA00023136"/>
    </source>
</evidence>
<reference evidence="8 9" key="1">
    <citation type="submission" date="2022-04" db="EMBL/GenBank/DDBJ databases">
        <title>The arsenic-methylating capacity of Chitinophaga filiformis YT5 during chitin decomposition.</title>
        <authorList>
            <person name="Chen G."/>
            <person name="Liang Y."/>
        </authorList>
    </citation>
    <scope>NUCLEOTIDE SEQUENCE [LARGE SCALE GENOMIC DNA]</scope>
    <source>
        <strain evidence="8 9">YT5</strain>
    </source>
</reference>
<evidence type="ECO:0000256" key="3">
    <source>
        <dbReference type="ARBA" id="ARBA00022729"/>
    </source>
</evidence>
<dbReference type="Gene3D" id="1.25.40.390">
    <property type="match status" value="1"/>
</dbReference>
<dbReference type="PROSITE" id="PS51257">
    <property type="entry name" value="PROKAR_LIPOPROTEIN"/>
    <property type="match status" value="1"/>
</dbReference>
<gene>
    <name evidence="8" type="ORF">MYF79_12600</name>
</gene>
<keyword evidence="4" id="KW-0472">Membrane</keyword>
<keyword evidence="9" id="KW-1185">Reference proteome</keyword>
<evidence type="ECO:0000313" key="8">
    <source>
        <dbReference type="EMBL" id="UPK72125.1"/>
    </source>
</evidence>
<dbReference type="InterPro" id="IPR033985">
    <property type="entry name" value="SusD-like_N"/>
</dbReference>
<protein>
    <submittedName>
        <fullName evidence="8">RagB/SusD family nutrient uptake outer membrane protein</fullName>
    </submittedName>
</protein>
<dbReference type="Pfam" id="PF14322">
    <property type="entry name" value="SusD-like_3"/>
    <property type="match status" value="1"/>
</dbReference>
<evidence type="ECO:0000256" key="2">
    <source>
        <dbReference type="ARBA" id="ARBA00006275"/>
    </source>
</evidence>
<evidence type="ECO:0000313" key="9">
    <source>
        <dbReference type="Proteomes" id="UP000830198"/>
    </source>
</evidence>
<dbReference type="Pfam" id="PF07980">
    <property type="entry name" value="SusD_RagB"/>
    <property type="match status" value="1"/>
</dbReference>
<keyword evidence="5" id="KW-0998">Cell outer membrane</keyword>
<dbReference type="CDD" id="cd08977">
    <property type="entry name" value="SusD"/>
    <property type="match status" value="1"/>
</dbReference>
<comment type="similarity">
    <text evidence="2">Belongs to the SusD family.</text>
</comment>
<accession>A0ABY4I7R4</accession>